<dbReference type="Pfam" id="PF07940">
    <property type="entry name" value="Hepar_II_III_C"/>
    <property type="match status" value="1"/>
</dbReference>
<keyword evidence="4" id="KW-0456">Lyase</keyword>
<dbReference type="InterPro" id="IPR012480">
    <property type="entry name" value="Hepar_II_III_C"/>
</dbReference>
<sequence length="566" mass="62062">MIERRRSLPLSHRLMRLRYALERLRCRLPLPQMPLPACRGTALVLQPGDSWPGEAARGRDLLQGQFRFAGRTIDLPEPLWEPAGASDAWLAALHGFSWLRDLRSAGGDGARRLARDLTRDWLERYGELWSAPAWEPSVLARRILACLTQYEYFAATAEPALQSALIESLGRQARCLQRQLPAGLVGVDLLAAIKALLFAAFCLPGGKALRVRGETLLLRELRRQISDDGGQIERCPSRLAGMLRDLIDLRALYSAAEEPAPEELEQAMLRVAPLLKSLRHGDGTLALFNGSREEESWYIDLLLQRSAMRGRSAASAGRSNARAAPQAGFHRLQSGRSLLLVDGAAPPPPGFDEQAHAGTLSFEMSVGREHLIVNCGGHANHTDLNQLLRGTAAHSTLSVNDINSSVVLSGGGLGHRPGDVSCRREESEGNVWLEMSHDGYAKRLGLLHQRRLFLASGGDDLRGEDRVAALPGRQSRPNADTAVLRFHLHPDVAATQLQGGNVLLRLKRGGGWRFRQTGGELTLEPSLYSGSGEGPPRQCEQIVIRAPISGKKSVVKWSLKREQKPS</sequence>
<evidence type="ECO:0000256" key="1">
    <source>
        <dbReference type="ARBA" id="ARBA00004418"/>
    </source>
</evidence>
<comment type="caution">
    <text evidence="6">The sequence shown here is derived from an EMBL/GenBank/DDBJ whole genome shotgun (WGS) entry which is preliminary data.</text>
</comment>
<dbReference type="Gene3D" id="1.50.10.100">
    <property type="entry name" value="Chondroitin AC/alginate lyase"/>
    <property type="match status" value="1"/>
</dbReference>
<dbReference type="RefSeq" id="WP_183417292.1">
    <property type="nucleotide sequence ID" value="NZ_JACHXA010000008.1"/>
</dbReference>
<gene>
    <name evidence="6" type="ORF">FHR98_002789</name>
</gene>
<keyword evidence="3" id="KW-0574">Periplasm</keyword>
<evidence type="ECO:0000259" key="5">
    <source>
        <dbReference type="Pfam" id="PF07940"/>
    </source>
</evidence>
<dbReference type="EMBL" id="JACHXA010000008">
    <property type="protein sequence ID" value="MBB3066483.1"/>
    <property type="molecule type" value="Genomic_DNA"/>
</dbReference>
<accession>A0A839T007</accession>
<protein>
    <submittedName>
        <fullName evidence="6">Putative heparinase superfamily protein</fullName>
    </submittedName>
</protein>
<evidence type="ECO:0000313" key="7">
    <source>
        <dbReference type="Proteomes" id="UP000581135"/>
    </source>
</evidence>
<proteinExistence type="predicted"/>
<evidence type="ECO:0000256" key="2">
    <source>
        <dbReference type="ARBA" id="ARBA00022729"/>
    </source>
</evidence>
<keyword evidence="7" id="KW-1185">Reference proteome</keyword>
<dbReference type="PANTHER" id="PTHR39210">
    <property type="entry name" value="HEPARIN-SULFATE LYASE"/>
    <property type="match status" value="1"/>
</dbReference>
<dbReference type="InterPro" id="IPR008929">
    <property type="entry name" value="Chondroitin_lyas"/>
</dbReference>
<dbReference type="AlphaFoldDB" id="A0A839T007"/>
<dbReference type="GO" id="GO:0042597">
    <property type="term" value="C:periplasmic space"/>
    <property type="evidence" value="ECO:0007669"/>
    <property type="project" value="UniProtKB-SubCell"/>
</dbReference>
<dbReference type="GO" id="GO:0016829">
    <property type="term" value="F:lyase activity"/>
    <property type="evidence" value="ECO:0007669"/>
    <property type="project" value="UniProtKB-KW"/>
</dbReference>
<dbReference type="Proteomes" id="UP000581135">
    <property type="component" value="Unassembled WGS sequence"/>
</dbReference>
<dbReference type="Gene3D" id="2.70.98.70">
    <property type="match status" value="1"/>
</dbReference>
<feature type="domain" description="Heparinase II/III-like C-terminal" evidence="5">
    <location>
        <begin position="318"/>
        <end position="557"/>
    </location>
</feature>
<organism evidence="6 7">
    <name type="scientific">Limibacillus halophilus</name>
    <dbReference type="NCBI Taxonomy" id="1579333"/>
    <lineage>
        <taxon>Bacteria</taxon>
        <taxon>Pseudomonadati</taxon>
        <taxon>Pseudomonadota</taxon>
        <taxon>Alphaproteobacteria</taxon>
        <taxon>Rhodospirillales</taxon>
        <taxon>Rhodovibrionaceae</taxon>
        <taxon>Limibacillus</taxon>
    </lineage>
</organism>
<keyword evidence="2" id="KW-0732">Signal</keyword>
<dbReference type="PANTHER" id="PTHR39210:SF1">
    <property type="entry name" value="HEPARIN-SULFATE LYASE"/>
    <property type="match status" value="1"/>
</dbReference>
<evidence type="ECO:0000313" key="6">
    <source>
        <dbReference type="EMBL" id="MBB3066483.1"/>
    </source>
</evidence>
<evidence type="ECO:0000256" key="4">
    <source>
        <dbReference type="ARBA" id="ARBA00023239"/>
    </source>
</evidence>
<name>A0A839T007_9PROT</name>
<evidence type="ECO:0000256" key="3">
    <source>
        <dbReference type="ARBA" id="ARBA00022764"/>
    </source>
</evidence>
<comment type="subcellular location">
    <subcellularLocation>
        <location evidence="1">Periplasm</location>
    </subcellularLocation>
</comment>
<reference evidence="6 7" key="1">
    <citation type="submission" date="2020-08" db="EMBL/GenBank/DDBJ databases">
        <title>Genomic Encyclopedia of Type Strains, Phase III (KMG-III): the genomes of soil and plant-associated and newly described type strains.</title>
        <authorList>
            <person name="Whitman W."/>
        </authorList>
    </citation>
    <scope>NUCLEOTIDE SEQUENCE [LARGE SCALE GENOMIC DNA]</scope>
    <source>
        <strain evidence="6 7">CECT 8803</strain>
    </source>
</reference>